<comment type="pathway">
    <text evidence="4">Carbohydrate biosynthesis; gluconeogenesis.</text>
</comment>
<comment type="caution">
    <text evidence="5">The sequence shown here is derived from an EMBL/GenBank/DDBJ whole genome shotgun (WGS) entry which is preliminary data.</text>
</comment>
<reference evidence="5" key="1">
    <citation type="journal article" date="2021" name="Microorganisms">
        <title>Acidisoma silvae sp. nov. and Acidisomacellulosilytica sp. nov., Two Acidophilic Bacteria Isolated from Decaying Wood, Hydrolyzing Cellulose and Producing Poly-3-hydroxybutyrate.</title>
        <authorList>
            <person name="Mieszkin S."/>
            <person name="Pouder E."/>
            <person name="Uroz S."/>
            <person name="Simon-Colin C."/>
            <person name="Alain K."/>
        </authorList>
    </citation>
    <scope>NUCLEOTIDE SEQUENCE</scope>
    <source>
        <strain evidence="5">HW T2.11</strain>
    </source>
</reference>
<evidence type="ECO:0000256" key="3">
    <source>
        <dbReference type="ARBA" id="ARBA00023235"/>
    </source>
</evidence>
<dbReference type="PROSITE" id="PS51440">
    <property type="entry name" value="TIM_2"/>
    <property type="match status" value="1"/>
</dbReference>
<comment type="similarity">
    <text evidence="2 4">Belongs to the triosephosphate isomerase family.</text>
</comment>
<dbReference type="GO" id="GO:0006096">
    <property type="term" value="P:glycolytic process"/>
    <property type="evidence" value="ECO:0007669"/>
    <property type="project" value="UniProtKB-UniRule"/>
</dbReference>
<dbReference type="SUPFAM" id="SSF51351">
    <property type="entry name" value="Triosephosphate isomerase (TIM)"/>
    <property type="match status" value="1"/>
</dbReference>
<comment type="pathway">
    <text evidence="4">Carbohydrate degradation; glycolysis; D-glyceraldehyde 3-phosphate from glycerone phosphate: step 1/1.</text>
</comment>
<dbReference type="GO" id="GO:0004807">
    <property type="term" value="F:triose-phosphate isomerase activity"/>
    <property type="evidence" value="ECO:0007669"/>
    <property type="project" value="UniProtKB-UniRule"/>
</dbReference>
<evidence type="ECO:0000256" key="1">
    <source>
        <dbReference type="ARBA" id="ARBA00000148"/>
    </source>
</evidence>
<dbReference type="Gene3D" id="3.20.20.70">
    <property type="entry name" value="Aldolase class I"/>
    <property type="match status" value="1"/>
</dbReference>
<proteinExistence type="inferred from homology"/>
<comment type="subcellular location">
    <subcellularLocation>
        <location evidence="4">Cytoplasm</location>
    </subcellularLocation>
</comment>
<comment type="catalytic activity">
    <reaction evidence="4">
        <text>D-glyceraldehyde 3-phosphate = dihydroxyacetone phosphate</text>
        <dbReference type="Rhea" id="RHEA:18585"/>
        <dbReference type="ChEBI" id="CHEBI:57642"/>
        <dbReference type="ChEBI" id="CHEBI:59776"/>
        <dbReference type="EC" id="5.3.1.1"/>
    </reaction>
</comment>
<evidence type="ECO:0000256" key="2">
    <source>
        <dbReference type="ARBA" id="ARBA00007422"/>
    </source>
</evidence>
<dbReference type="Proteomes" id="UP000708298">
    <property type="component" value="Unassembled WGS sequence"/>
</dbReference>
<dbReference type="CDD" id="cd00311">
    <property type="entry name" value="TIM"/>
    <property type="match status" value="1"/>
</dbReference>
<dbReference type="PANTHER" id="PTHR21139">
    <property type="entry name" value="TRIOSEPHOSPHATE ISOMERASE"/>
    <property type="match status" value="1"/>
</dbReference>
<keyword evidence="3 4" id="KW-0413">Isomerase</keyword>
<dbReference type="GO" id="GO:0006094">
    <property type="term" value="P:gluconeogenesis"/>
    <property type="evidence" value="ECO:0007669"/>
    <property type="project" value="UniProtKB-KW"/>
</dbReference>
<evidence type="ECO:0000256" key="4">
    <source>
        <dbReference type="RuleBase" id="RU363013"/>
    </source>
</evidence>
<evidence type="ECO:0000313" key="5">
    <source>
        <dbReference type="EMBL" id="MCB8874019.1"/>
    </source>
</evidence>
<dbReference type="RefSeq" id="WP_227319674.1">
    <property type="nucleotide sequence ID" value="NZ_JAESVB010000001.1"/>
</dbReference>
<dbReference type="NCBIfam" id="TIGR00419">
    <property type="entry name" value="tim"/>
    <property type="match status" value="1"/>
</dbReference>
<dbReference type="GO" id="GO:0005829">
    <property type="term" value="C:cytosol"/>
    <property type="evidence" value="ECO:0007669"/>
    <property type="project" value="TreeGrafter"/>
</dbReference>
<gene>
    <name evidence="5" type="primary">tpiA</name>
    <name evidence="5" type="ORF">ASILVAE211_02405</name>
</gene>
<dbReference type="GO" id="GO:0046166">
    <property type="term" value="P:glyceraldehyde-3-phosphate biosynthetic process"/>
    <property type="evidence" value="ECO:0007669"/>
    <property type="project" value="TreeGrafter"/>
</dbReference>
<dbReference type="GO" id="GO:0019563">
    <property type="term" value="P:glycerol catabolic process"/>
    <property type="evidence" value="ECO:0007669"/>
    <property type="project" value="TreeGrafter"/>
</dbReference>
<dbReference type="EMBL" id="JAESVB010000001">
    <property type="protein sequence ID" value="MCB8874019.1"/>
    <property type="molecule type" value="Genomic_DNA"/>
</dbReference>
<protein>
    <recommendedName>
        <fullName evidence="4">Triosephosphate isomerase</fullName>
        <ecNumber evidence="4">5.3.1.1</ecNumber>
    </recommendedName>
</protein>
<dbReference type="InterPro" id="IPR000652">
    <property type="entry name" value="Triosephosphate_isomerase"/>
</dbReference>
<comment type="catalytic activity">
    <reaction evidence="1">
        <text>L-erythrulose 1-phosphate = D-erythrulose 4-phosphate</text>
        <dbReference type="Rhea" id="RHEA:49588"/>
        <dbReference type="ChEBI" id="CHEBI:58002"/>
        <dbReference type="ChEBI" id="CHEBI:90796"/>
        <dbReference type="EC" id="5.3.1.33"/>
    </reaction>
</comment>
<keyword evidence="6" id="KW-1185">Reference proteome</keyword>
<dbReference type="AlphaFoldDB" id="A0A964DXL6"/>
<evidence type="ECO:0000313" key="6">
    <source>
        <dbReference type="Proteomes" id="UP000708298"/>
    </source>
</evidence>
<keyword evidence="4" id="KW-0312">Gluconeogenesis</keyword>
<keyword evidence="4" id="KW-0324">Glycolysis</keyword>
<name>A0A964DXL6_9PROT</name>
<dbReference type="EC" id="5.3.1.1" evidence="4"/>
<accession>A0A964DXL6</accession>
<dbReference type="InterPro" id="IPR035990">
    <property type="entry name" value="TIM_sf"/>
</dbReference>
<comment type="subunit">
    <text evidence="4">Homodimer.</text>
</comment>
<keyword evidence="4" id="KW-0963">Cytoplasm</keyword>
<dbReference type="InterPro" id="IPR013785">
    <property type="entry name" value="Aldolase_TIM"/>
</dbReference>
<reference evidence="5" key="2">
    <citation type="submission" date="2021-01" db="EMBL/GenBank/DDBJ databases">
        <authorList>
            <person name="Mieszkin S."/>
            <person name="Pouder E."/>
            <person name="Alain K."/>
        </authorList>
    </citation>
    <scope>NUCLEOTIDE SEQUENCE</scope>
    <source>
        <strain evidence="5">HW T2.11</strain>
    </source>
</reference>
<sequence length="258" mass="27161">MRKPLVGTGWKMNHGPAAALTYAAKLRALLAEQKTEGLDIFVLPPLVSLSAASAAFAGSPVAIGGQNIHWEDSGSWTGEVSAPMLKEVGCRYAELAHHERLTHFGETYELVRLKIDAAMKAGLTPILCLGESAADKQNGTSDDTLRYQVTTALAGQTAASIPGVVLAYEPRWAIGQAEAAPPAYVEERHAALRALLAREWGAKTAEDTRIIYGGSVSPANGAGLISLPNVDGLFIGRSAWTAEGFAAMVRIVADAKLG</sequence>
<dbReference type="Pfam" id="PF00121">
    <property type="entry name" value="TIM"/>
    <property type="match status" value="1"/>
</dbReference>
<organism evidence="5 6">
    <name type="scientific">Acidisoma silvae</name>
    <dbReference type="NCBI Taxonomy" id="2802396"/>
    <lineage>
        <taxon>Bacteria</taxon>
        <taxon>Pseudomonadati</taxon>
        <taxon>Pseudomonadota</taxon>
        <taxon>Alphaproteobacteria</taxon>
        <taxon>Acetobacterales</taxon>
        <taxon>Acidocellaceae</taxon>
        <taxon>Acidisoma</taxon>
    </lineage>
</organism>
<dbReference type="PANTHER" id="PTHR21139:SF42">
    <property type="entry name" value="TRIOSEPHOSPHATE ISOMERASE"/>
    <property type="match status" value="1"/>
</dbReference>